<evidence type="ECO:0000256" key="12">
    <source>
        <dbReference type="ARBA" id="ARBA00049578"/>
    </source>
</evidence>
<dbReference type="PROSITE" id="PS00198">
    <property type="entry name" value="4FE4S_FER_1"/>
    <property type="match status" value="1"/>
</dbReference>
<dbReference type="SUPFAM" id="SSF54862">
    <property type="entry name" value="4Fe-4S ferredoxins"/>
    <property type="match status" value="1"/>
</dbReference>
<evidence type="ECO:0000256" key="11">
    <source>
        <dbReference type="ARBA" id="ARBA00048792"/>
    </source>
</evidence>
<protein>
    <recommendedName>
        <fullName evidence="14">dihydrouracil dehydrogenase (NAD(+))</fullName>
        <ecNumber evidence="14">1.3.1.1</ecNumber>
    </recommendedName>
    <alternativeName>
        <fullName evidence="9">Dihydrothymine dehydrogenase</fullName>
    </alternativeName>
    <alternativeName>
        <fullName evidence="8">Dihydrouracil dehydrogenase</fullName>
    </alternativeName>
</protein>
<evidence type="ECO:0000256" key="5">
    <source>
        <dbReference type="ARBA" id="ARBA00023002"/>
    </source>
</evidence>
<dbReference type="GO" id="GO:0046872">
    <property type="term" value="F:metal ion binding"/>
    <property type="evidence" value="ECO:0007669"/>
    <property type="project" value="UniProtKB-KW"/>
</dbReference>
<name>A0A2V1JW64_EUBRA</name>
<dbReference type="InterPro" id="IPR028261">
    <property type="entry name" value="DPD_II"/>
</dbReference>
<evidence type="ECO:0000259" key="15">
    <source>
        <dbReference type="PROSITE" id="PS51379"/>
    </source>
</evidence>
<evidence type="ECO:0000256" key="4">
    <source>
        <dbReference type="ARBA" id="ARBA00022723"/>
    </source>
</evidence>
<comment type="subunit">
    <text evidence="13">Heterotetramer of 2 PreA and 2 PreT subunits.</text>
</comment>
<evidence type="ECO:0000256" key="13">
    <source>
        <dbReference type="ARBA" id="ARBA00049714"/>
    </source>
</evidence>
<dbReference type="InterPro" id="IPR009051">
    <property type="entry name" value="Helical_ferredxn"/>
</dbReference>
<evidence type="ECO:0000256" key="10">
    <source>
        <dbReference type="ARBA" id="ARBA00047685"/>
    </source>
</evidence>
<gene>
    <name evidence="16" type="ORF">LG34_03080</name>
</gene>
<dbReference type="Proteomes" id="UP000245288">
    <property type="component" value="Unassembled WGS sequence"/>
</dbReference>
<keyword evidence="7" id="KW-0411">Iron-sulfur</keyword>
<evidence type="ECO:0000256" key="14">
    <source>
        <dbReference type="ARBA" id="ARBA00049728"/>
    </source>
</evidence>
<dbReference type="InterPro" id="IPR017900">
    <property type="entry name" value="4Fe4S_Fe_S_CS"/>
</dbReference>
<comment type="catalytic activity">
    <reaction evidence="11">
        <text>5,6-dihydrouracil + NAD(+) = uracil + NADH + H(+)</text>
        <dbReference type="Rhea" id="RHEA:20189"/>
        <dbReference type="ChEBI" id="CHEBI:15378"/>
        <dbReference type="ChEBI" id="CHEBI:15901"/>
        <dbReference type="ChEBI" id="CHEBI:17568"/>
        <dbReference type="ChEBI" id="CHEBI:57540"/>
        <dbReference type="ChEBI" id="CHEBI:57945"/>
        <dbReference type="EC" id="1.3.1.1"/>
    </reaction>
</comment>
<dbReference type="EC" id="1.3.1.1" evidence="14"/>
<keyword evidence="3" id="KW-0288">FMN</keyword>
<dbReference type="InterPro" id="IPR023753">
    <property type="entry name" value="FAD/NAD-binding_dom"/>
</dbReference>
<dbReference type="NCBIfam" id="TIGR03315">
    <property type="entry name" value="Se_ygfK"/>
    <property type="match status" value="1"/>
</dbReference>
<dbReference type="SUPFAM" id="SSF51971">
    <property type="entry name" value="Nucleotide-binding domain"/>
    <property type="match status" value="2"/>
</dbReference>
<comment type="catalytic activity">
    <reaction evidence="10">
        <text>5,6-dihydrothymine + NAD(+) = thymine + NADH + H(+)</text>
        <dbReference type="Rhea" id="RHEA:28791"/>
        <dbReference type="ChEBI" id="CHEBI:15378"/>
        <dbReference type="ChEBI" id="CHEBI:17821"/>
        <dbReference type="ChEBI" id="CHEBI:27468"/>
        <dbReference type="ChEBI" id="CHEBI:57540"/>
        <dbReference type="ChEBI" id="CHEBI:57945"/>
        <dbReference type="EC" id="1.3.1.1"/>
    </reaction>
</comment>
<keyword evidence="4" id="KW-0479">Metal-binding</keyword>
<dbReference type="GO" id="GO:0004159">
    <property type="term" value="F:dihydropyrimidine dehydrogenase (NAD+) activity"/>
    <property type="evidence" value="ECO:0007669"/>
    <property type="project" value="UniProtKB-EC"/>
</dbReference>
<evidence type="ECO:0000313" key="16">
    <source>
        <dbReference type="EMBL" id="PWE87623.1"/>
    </source>
</evidence>
<dbReference type="PANTHER" id="PTHR43073:SF2">
    <property type="entry name" value="DIHYDROPYRIMIDINE DEHYDROGENASE [NADP(+)]"/>
    <property type="match status" value="1"/>
</dbReference>
<keyword evidence="2" id="KW-0285">Flavoprotein</keyword>
<dbReference type="SUPFAM" id="SSF51395">
    <property type="entry name" value="FMN-linked oxidoreductases"/>
    <property type="match status" value="1"/>
</dbReference>
<organism evidence="16 17">
    <name type="scientific">Eubacterium ramulus</name>
    <dbReference type="NCBI Taxonomy" id="39490"/>
    <lineage>
        <taxon>Bacteria</taxon>
        <taxon>Bacillati</taxon>
        <taxon>Bacillota</taxon>
        <taxon>Clostridia</taxon>
        <taxon>Eubacteriales</taxon>
        <taxon>Eubacteriaceae</taxon>
        <taxon>Eubacterium</taxon>
    </lineage>
</organism>
<evidence type="ECO:0000256" key="9">
    <source>
        <dbReference type="ARBA" id="ARBA00032722"/>
    </source>
</evidence>
<keyword evidence="6" id="KW-0408">Iron</keyword>
<evidence type="ECO:0000313" key="17">
    <source>
        <dbReference type="Proteomes" id="UP000245288"/>
    </source>
</evidence>
<evidence type="ECO:0000256" key="1">
    <source>
        <dbReference type="ARBA" id="ARBA00001917"/>
    </source>
</evidence>
<evidence type="ECO:0000256" key="6">
    <source>
        <dbReference type="ARBA" id="ARBA00023004"/>
    </source>
</evidence>
<comment type="function">
    <text evidence="12">Involved in pyrimidine base degradation. Catalyzes physiologically the reduction of uracil to 5,6-dihydrouracil (DHU) by using NADH as a specific cosubstrate. It also catalyzes the reverse reaction and the reduction of thymine to 5,6-dihydrothymine (DHT).</text>
</comment>
<feature type="domain" description="4Fe-4S ferredoxin-type" evidence="15">
    <location>
        <begin position="898"/>
        <end position="928"/>
    </location>
</feature>
<dbReference type="PROSITE" id="PS51379">
    <property type="entry name" value="4FE4S_FER_2"/>
    <property type="match status" value="1"/>
</dbReference>
<evidence type="ECO:0000256" key="2">
    <source>
        <dbReference type="ARBA" id="ARBA00022630"/>
    </source>
</evidence>
<proteinExistence type="predicted"/>
<evidence type="ECO:0000256" key="8">
    <source>
        <dbReference type="ARBA" id="ARBA00030119"/>
    </source>
</evidence>
<accession>A0A2V1JW64</accession>
<dbReference type="AlphaFoldDB" id="A0A2V1JW64"/>
<dbReference type="InterPro" id="IPR017701">
    <property type="entry name" value="Se_rdtase_YgfK"/>
</dbReference>
<keyword evidence="5" id="KW-0560">Oxidoreductase</keyword>
<dbReference type="SUPFAM" id="SSF46548">
    <property type="entry name" value="alpha-helical ferredoxin"/>
    <property type="match status" value="1"/>
</dbReference>
<dbReference type="OrthoDB" id="9803192at2"/>
<comment type="caution">
    <text evidence="16">The sequence shown here is derived from an EMBL/GenBank/DDBJ whole genome shotgun (WGS) entry which is preliminary data.</text>
</comment>
<dbReference type="Gene3D" id="3.50.50.60">
    <property type="entry name" value="FAD/NAD(P)-binding domain"/>
    <property type="match status" value="2"/>
</dbReference>
<comment type="cofactor">
    <cofactor evidence="1">
        <name>FMN</name>
        <dbReference type="ChEBI" id="CHEBI:58210"/>
    </cofactor>
</comment>
<dbReference type="Gene3D" id="1.10.1060.10">
    <property type="entry name" value="Alpha-helical ferredoxin"/>
    <property type="match status" value="1"/>
</dbReference>
<reference evidence="16 17" key="1">
    <citation type="submission" date="2014-09" db="EMBL/GenBank/DDBJ databases">
        <title>Butyrate-producing bacteria isolated from human gut.</title>
        <authorList>
            <person name="Zhang Q."/>
            <person name="Zhao L."/>
        </authorList>
    </citation>
    <scope>NUCLEOTIDE SEQUENCE [LARGE SCALE GENOMIC DNA]</scope>
    <source>
        <strain evidence="16 17">21</strain>
    </source>
</reference>
<dbReference type="EMBL" id="JRFU01000028">
    <property type="protein sequence ID" value="PWE87623.1"/>
    <property type="molecule type" value="Genomic_DNA"/>
</dbReference>
<dbReference type="GO" id="GO:0051536">
    <property type="term" value="F:iron-sulfur cluster binding"/>
    <property type="evidence" value="ECO:0007669"/>
    <property type="project" value="UniProtKB-KW"/>
</dbReference>
<keyword evidence="17" id="KW-1185">Reference proteome</keyword>
<dbReference type="Pfam" id="PF14691">
    <property type="entry name" value="Fer4_20"/>
    <property type="match status" value="1"/>
</dbReference>
<evidence type="ECO:0000256" key="3">
    <source>
        <dbReference type="ARBA" id="ARBA00022643"/>
    </source>
</evidence>
<evidence type="ECO:0000256" key="7">
    <source>
        <dbReference type="ARBA" id="ARBA00023014"/>
    </source>
</evidence>
<dbReference type="InterPro" id="IPR017896">
    <property type="entry name" value="4Fe4S_Fe-S-bd"/>
</dbReference>
<dbReference type="RefSeq" id="WP_109214804.1">
    <property type="nucleotide sequence ID" value="NZ_JRFU01000028.1"/>
</dbReference>
<dbReference type="PANTHER" id="PTHR43073">
    <property type="entry name" value="DIHYDROPYRIMIDINE DEHYDROGENASE [NADP(+)]"/>
    <property type="match status" value="1"/>
</dbReference>
<dbReference type="InterPro" id="IPR036188">
    <property type="entry name" value="FAD/NAD-bd_sf"/>
</dbReference>
<sequence>MGDRMTPIPFGNLMNWAMTERAKRQTVFGVRKEYKADPAKCLSIFGEKIETPYGPAAGPNTQLAQNIIAAYLAGSRFFELKTVQILDGEDLPVSKPCILADDECYNCEWSTELYVPQAYAEYVKAWVALKALSKEWGLGATDGFIFNISVGYDLQGIKSEKIDTFLNNMIESKDNPVFQECIQWLKDNKDSFSKLTDADIEAIPSDICKSVTVSTLHGCPPEEIESIASYLLTEKGLNTFVKCNPTLLGYEEARKIMDDMGYDYVAFGDFHFKDDLQFEDAVPMLTRLQALADSKGLAFGVKITNTFPVDVTRNELPSEEMYMSGKSLCALSLSVAHKLSKAFDGKLRISYSGGADAFNIDKIFGLGIWPITVATTLLKPGGYNRGIQLADKLNAMEFKPFEGVDVDGLAALIEEIKHDPHHVKPVKPLPSRKMDKEVPLLDCFTAPCMEGCPIHQDIPAYVKLAGEGKMQEALEVILDKNPLPFMTGILCNHRCMSKCTRNFYEEPVAIRGTKLQAAKGGYDSVLGGLKAEGNSGKKVAIVGGGPAGIACSAFLAKGGADVTVFDKKEHFGGTVRNVIPSFRIDNEVIAKDVEIAKAYGAKFVNNRNIENIESLKEEGFDTIVLAIGAHKGMSIGVDTEKELNAVDFLEAAKEDPKAQNLGRHVVVIGAGNTAMDAARMAGRIEGVEDVTVVYRRTKRYMPADEDELLEALEDGVVMKELLAPKTQKDGVLTCKKVVLGEMDASGRQKPVETEEEVQIPADTIIASLGERVDSALYEANGINVNEKGQPVLDAETMETSKTGVYAIGDGAGGAATIVLAIRDAQKAASHILGEAAKSEYVYDTDVARAAEKKGILVHSAEGKAEEERCLECNHICENCVDVCPNRANVTIAVPGQKMPAIVHVDYMCNECGNCKSFCPYSSAPYQAKFTLFANEADFENSKNDGYVVLNRENMTVKVRLAGFVKDYNLKDADCTLYDGLKQVILTIDADYDYLYL</sequence>
<dbReference type="Pfam" id="PF07992">
    <property type="entry name" value="Pyr_redox_2"/>
    <property type="match status" value="1"/>
</dbReference>
<dbReference type="PRINTS" id="PR00419">
    <property type="entry name" value="ADXRDTASE"/>
</dbReference>